<evidence type="ECO:0000313" key="10">
    <source>
        <dbReference type="EMBL" id="SHK01349.1"/>
    </source>
</evidence>
<evidence type="ECO:0000256" key="3">
    <source>
        <dbReference type="ARBA" id="ARBA00022448"/>
    </source>
</evidence>
<feature type="coiled-coil region" evidence="8">
    <location>
        <begin position="330"/>
        <end position="357"/>
    </location>
</feature>
<dbReference type="RefSeq" id="WP_073121543.1">
    <property type="nucleotide sequence ID" value="NZ_FRAA01000002.1"/>
</dbReference>
<dbReference type="InterPro" id="IPR051906">
    <property type="entry name" value="TolC-like"/>
</dbReference>
<keyword evidence="7" id="KW-0998">Cell outer membrane</keyword>
<evidence type="ECO:0000256" key="5">
    <source>
        <dbReference type="ARBA" id="ARBA00022692"/>
    </source>
</evidence>
<feature type="signal peptide" evidence="9">
    <location>
        <begin position="1"/>
        <end position="19"/>
    </location>
</feature>
<evidence type="ECO:0000256" key="9">
    <source>
        <dbReference type="SAM" id="SignalP"/>
    </source>
</evidence>
<feature type="chain" id="PRO_5012274425" evidence="9">
    <location>
        <begin position="20"/>
        <end position="440"/>
    </location>
</feature>
<gene>
    <name evidence="10" type="ORF">SAMN04488028_102491</name>
</gene>
<reference evidence="11" key="1">
    <citation type="submission" date="2016-11" db="EMBL/GenBank/DDBJ databases">
        <authorList>
            <person name="Varghese N."/>
            <person name="Submissions S."/>
        </authorList>
    </citation>
    <scope>NUCLEOTIDE SEQUENCE [LARGE SCALE GENOMIC DNA]</scope>
    <source>
        <strain evidence="11">DSM 26134</strain>
    </source>
</reference>
<dbReference type="STRING" id="156994.SAMN04488028_102491"/>
<comment type="subcellular location">
    <subcellularLocation>
        <location evidence="1">Cell outer membrane</location>
    </subcellularLocation>
</comment>
<dbReference type="InterPro" id="IPR003423">
    <property type="entry name" value="OMP_efflux"/>
</dbReference>
<name>A0A1M6P029_REIAG</name>
<keyword evidence="8" id="KW-0175">Coiled coil</keyword>
<proteinExistence type="inferred from homology"/>
<dbReference type="GO" id="GO:0009279">
    <property type="term" value="C:cell outer membrane"/>
    <property type="evidence" value="ECO:0007669"/>
    <property type="project" value="UniProtKB-SubCell"/>
</dbReference>
<keyword evidence="4" id="KW-1134">Transmembrane beta strand</keyword>
<evidence type="ECO:0000256" key="7">
    <source>
        <dbReference type="ARBA" id="ARBA00023237"/>
    </source>
</evidence>
<keyword evidence="9" id="KW-0732">Signal</keyword>
<sequence>MKINIATFIMLLTPLLSHAQKVYTLDECVSLALEQNLEIGNSLYDQLLYDEQVKEVKRTALPKIGFGAEYDLYTQLPTTVIPSSAFSPEAEGYAAASFGTPHQSTYALQLEQVIFDPSLNVGIKAAQTINEMGEIQYVQTKENITFRVASTYYNAQVVAKQIEMLEDNSQSLDTLIASTRMMMQSGLVNTTDVDRLVINKSSLDNHTATLQADYIYLINSLKLLLNMDTDEGLTIEHQLNPGLSALSFQDAFHYENRSEVQLLNKQKEVLDLQEKQINSGYLPHLSAVASYGVMGYGDQSENYYEHYDFSYVGLKLNWMLFDGMVKSSQKTQKKIEMKQLNAQLEMTQRSIENERINALSKLKVHQREVANQKQSMELATNIYQNIQMQYSEGVVGVQEIIESENELTEAQTNYLNSWVRLQQAKLDLAKAEGHLLTHYN</sequence>
<dbReference type="PANTHER" id="PTHR30026:SF20">
    <property type="entry name" value="OUTER MEMBRANE PROTEIN TOLC"/>
    <property type="match status" value="1"/>
</dbReference>
<accession>A0A1M6P029</accession>
<evidence type="ECO:0000313" key="11">
    <source>
        <dbReference type="Proteomes" id="UP000184474"/>
    </source>
</evidence>
<dbReference type="GO" id="GO:0015288">
    <property type="term" value="F:porin activity"/>
    <property type="evidence" value="ECO:0007669"/>
    <property type="project" value="TreeGrafter"/>
</dbReference>
<organism evidence="10 11">
    <name type="scientific">Reichenbachiella agariperforans</name>
    <dbReference type="NCBI Taxonomy" id="156994"/>
    <lineage>
        <taxon>Bacteria</taxon>
        <taxon>Pseudomonadati</taxon>
        <taxon>Bacteroidota</taxon>
        <taxon>Cytophagia</taxon>
        <taxon>Cytophagales</taxon>
        <taxon>Reichenbachiellaceae</taxon>
        <taxon>Reichenbachiella</taxon>
    </lineage>
</organism>
<keyword evidence="11" id="KW-1185">Reference proteome</keyword>
<keyword evidence="5" id="KW-0812">Transmembrane</keyword>
<dbReference type="GO" id="GO:0015562">
    <property type="term" value="F:efflux transmembrane transporter activity"/>
    <property type="evidence" value="ECO:0007669"/>
    <property type="project" value="InterPro"/>
</dbReference>
<dbReference type="EMBL" id="FRAA01000002">
    <property type="protein sequence ID" value="SHK01349.1"/>
    <property type="molecule type" value="Genomic_DNA"/>
</dbReference>
<protein>
    <submittedName>
        <fullName evidence="10">Outer membrane protein TolC</fullName>
    </submittedName>
</protein>
<evidence type="ECO:0000256" key="4">
    <source>
        <dbReference type="ARBA" id="ARBA00022452"/>
    </source>
</evidence>
<dbReference type="Gene3D" id="1.20.1600.10">
    <property type="entry name" value="Outer membrane efflux proteins (OEP)"/>
    <property type="match status" value="1"/>
</dbReference>
<dbReference type="Proteomes" id="UP000184474">
    <property type="component" value="Unassembled WGS sequence"/>
</dbReference>
<keyword evidence="3" id="KW-0813">Transport</keyword>
<keyword evidence="6" id="KW-0472">Membrane</keyword>
<dbReference type="GO" id="GO:1990281">
    <property type="term" value="C:efflux pump complex"/>
    <property type="evidence" value="ECO:0007669"/>
    <property type="project" value="TreeGrafter"/>
</dbReference>
<evidence type="ECO:0000256" key="2">
    <source>
        <dbReference type="ARBA" id="ARBA00007613"/>
    </source>
</evidence>
<evidence type="ECO:0000256" key="6">
    <source>
        <dbReference type="ARBA" id="ARBA00023136"/>
    </source>
</evidence>
<dbReference type="Pfam" id="PF02321">
    <property type="entry name" value="OEP"/>
    <property type="match status" value="2"/>
</dbReference>
<comment type="similarity">
    <text evidence="2">Belongs to the outer membrane factor (OMF) (TC 1.B.17) family.</text>
</comment>
<dbReference type="PANTHER" id="PTHR30026">
    <property type="entry name" value="OUTER MEMBRANE PROTEIN TOLC"/>
    <property type="match status" value="1"/>
</dbReference>
<dbReference type="SUPFAM" id="SSF56954">
    <property type="entry name" value="Outer membrane efflux proteins (OEP)"/>
    <property type="match status" value="1"/>
</dbReference>
<evidence type="ECO:0000256" key="1">
    <source>
        <dbReference type="ARBA" id="ARBA00004442"/>
    </source>
</evidence>
<evidence type="ECO:0000256" key="8">
    <source>
        <dbReference type="SAM" id="Coils"/>
    </source>
</evidence>
<dbReference type="AlphaFoldDB" id="A0A1M6P029"/>